<gene>
    <name evidence="1" type="primary">AlNc14C464G11798</name>
    <name evidence="1" type="ORF">ALNC14_132860</name>
</gene>
<dbReference type="HOGENOM" id="CLU_1996828_0_0_1"/>
<name>F0X060_9STRA</name>
<proteinExistence type="predicted"/>
<protein>
    <submittedName>
        <fullName evidence="1">AlNc14C464G11798 protein</fullName>
    </submittedName>
</protein>
<organism evidence="1">
    <name type="scientific">Albugo laibachii Nc14</name>
    <dbReference type="NCBI Taxonomy" id="890382"/>
    <lineage>
        <taxon>Eukaryota</taxon>
        <taxon>Sar</taxon>
        <taxon>Stramenopiles</taxon>
        <taxon>Oomycota</taxon>
        <taxon>Peronosporomycetes</taxon>
        <taxon>Albuginales</taxon>
        <taxon>Albuginaceae</taxon>
        <taxon>Albugo</taxon>
    </lineage>
</organism>
<reference evidence="1" key="2">
    <citation type="submission" date="2011-02" db="EMBL/GenBank/DDBJ databases">
        <authorList>
            <person name="MacLean D."/>
        </authorList>
    </citation>
    <scope>NUCLEOTIDE SEQUENCE</scope>
</reference>
<reference evidence="1" key="1">
    <citation type="journal article" date="2011" name="PLoS Biol.">
        <title>Gene gain and loss during evolution of obligate parasitism in the white rust pathogen of Arabidopsis thaliana.</title>
        <authorList>
            <person name="Kemen E."/>
            <person name="Gardiner A."/>
            <person name="Schultz-Larsen T."/>
            <person name="Kemen A.C."/>
            <person name="Balmuth A.L."/>
            <person name="Robert-Seilaniantz A."/>
            <person name="Bailey K."/>
            <person name="Holub E."/>
            <person name="Studholme D.J."/>
            <person name="Maclean D."/>
            <person name="Jones J.D."/>
        </authorList>
    </citation>
    <scope>NUCLEOTIDE SEQUENCE</scope>
</reference>
<dbReference type="EMBL" id="FR824506">
    <property type="protein sequence ID" value="CCA27142.1"/>
    <property type="molecule type" value="Genomic_DNA"/>
</dbReference>
<evidence type="ECO:0000313" key="1">
    <source>
        <dbReference type="EMBL" id="CCA27142.1"/>
    </source>
</evidence>
<dbReference type="AlphaFoldDB" id="F0X060"/>
<accession>F0X060</accession>
<sequence>MTSRQRKFKIKVVYFDTQRHAWLIRLKMFWSVAKLCREAWRLSSATFFPTRNHMEQNRARKALKNNSGKPLSALLRSTTDRRLRLEADCSIRELKFIRNALVSWQMQVNKPMSTVSRSELCSLWP</sequence>